<dbReference type="GO" id="GO:0005829">
    <property type="term" value="C:cytosol"/>
    <property type="evidence" value="ECO:0007669"/>
    <property type="project" value="TreeGrafter"/>
</dbReference>
<dbReference type="OrthoDB" id="9792278at2"/>
<keyword evidence="5" id="KW-0486">Methionine biosynthesis</keyword>
<evidence type="ECO:0000313" key="8">
    <source>
        <dbReference type="Proteomes" id="UP000029278"/>
    </source>
</evidence>
<dbReference type="Gene3D" id="3.40.50.1580">
    <property type="entry name" value="Nucleoside phosphorylase domain"/>
    <property type="match status" value="1"/>
</dbReference>
<dbReference type="InterPro" id="IPR000845">
    <property type="entry name" value="Nucleoside_phosphorylase_d"/>
</dbReference>
<feature type="domain" description="Nucleoside phosphorylase" evidence="6">
    <location>
        <begin position="4"/>
        <end position="231"/>
    </location>
</feature>
<keyword evidence="8" id="KW-1185">Reference proteome</keyword>
<keyword evidence="4 7" id="KW-0378">Hydrolase</keyword>
<dbReference type="UniPathway" id="UPA00904">
    <property type="reaction ID" value="UER00871"/>
</dbReference>
<dbReference type="PATRIC" id="fig|44252.3.peg.2047"/>
<evidence type="ECO:0000256" key="4">
    <source>
        <dbReference type="ARBA" id="ARBA00022801"/>
    </source>
</evidence>
<evidence type="ECO:0000256" key="2">
    <source>
        <dbReference type="ARBA" id="ARBA00011974"/>
    </source>
</evidence>
<organism evidence="7 8">
    <name type="scientific">Paenibacillus macerans</name>
    <name type="common">Bacillus macerans</name>
    <dbReference type="NCBI Taxonomy" id="44252"/>
    <lineage>
        <taxon>Bacteria</taxon>
        <taxon>Bacillati</taxon>
        <taxon>Bacillota</taxon>
        <taxon>Bacilli</taxon>
        <taxon>Bacillales</taxon>
        <taxon>Paenibacillaceae</taxon>
        <taxon>Paenibacillus</taxon>
    </lineage>
</organism>
<dbReference type="AlphaFoldDB" id="A0A090ZHC2"/>
<proteinExistence type="predicted"/>
<dbReference type="PANTHER" id="PTHR46832:SF1">
    <property type="entry name" value="5'-METHYLTHIOADENOSINE_S-ADENOSYLHOMOCYSTEINE NUCLEOSIDASE"/>
    <property type="match status" value="1"/>
</dbReference>
<dbReference type="GO" id="GO:0008930">
    <property type="term" value="F:methylthioadenosine nucleosidase activity"/>
    <property type="evidence" value="ECO:0007669"/>
    <property type="project" value="InterPro"/>
</dbReference>
<evidence type="ECO:0000259" key="6">
    <source>
        <dbReference type="Pfam" id="PF01048"/>
    </source>
</evidence>
<dbReference type="GO" id="GO:0019284">
    <property type="term" value="P:L-methionine salvage from S-adenosylmethionine"/>
    <property type="evidence" value="ECO:0007669"/>
    <property type="project" value="TreeGrafter"/>
</dbReference>
<dbReference type="STRING" id="44252.DJ90_3554"/>
<dbReference type="Pfam" id="PF01048">
    <property type="entry name" value="PNP_UDP_1"/>
    <property type="match status" value="1"/>
</dbReference>
<dbReference type="GeneID" id="77006273"/>
<evidence type="ECO:0000313" key="7">
    <source>
        <dbReference type="EMBL" id="KFN09828.1"/>
    </source>
</evidence>
<dbReference type="InterPro" id="IPR010049">
    <property type="entry name" value="MTA_SAH_Nsdase"/>
</dbReference>
<dbReference type="PANTHER" id="PTHR46832">
    <property type="entry name" value="5'-METHYLTHIOADENOSINE/S-ADENOSYLHOMOCYSTEINE NUCLEOSIDASE"/>
    <property type="match status" value="1"/>
</dbReference>
<dbReference type="HOGENOM" id="CLU_031248_2_0_9"/>
<protein>
    <recommendedName>
        <fullName evidence="2">adenosylhomocysteine nucleosidase</fullName>
        <ecNumber evidence="2">3.2.2.9</ecNumber>
    </recommendedName>
</protein>
<keyword evidence="3" id="KW-0028">Amino-acid biosynthesis</keyword>
<dbReference type="NCBIfam" id="TIGR01704">
    <property type="entry name" value="MTA_SAH-Nsdase"/>
    <property type="match status" value="1"/>
</dbReference>
<evidence type="ECO:0000256" key="1">
    <source>
        <dbReference type="ARBA" id="ARBA00004945"/>
    </source>
</evidence>
<dbReference type="RefSeq" id="WP_036621532.1">
    <property type="nucleotide sequence ID" value="NZ_CP086393.1"/>
</dbReference>
<dbReference type="CDD" id="cd09008">
    <property type="entry name" value="MTAN"/>
    <property type="match status" value="1"/>
</dbReference>
<dbReference type="SUPFAM" id="SSF53167">
    <property type="entry name" value="Purine and uridine phosphorylases"/>
    <property type="match status" value="1"/>
</dbReference>
<dbReference type="NCBIfam" id="NF004079">
    <property type="entry name" value="PRK05584.1"/>
    <property type="match status" value="1"/>
</dbReference>
<sequence length="234" mass="25083">MAKTIGLMGAMDEEIALLLERVENQETAVIAGIRFVKGSLHGKDVVVCKSGVGKVNAALAAQLLIDRFEAGAIWFTGVAGAVHPDLDVGDIVISSSCQQHDMDASPLGYPRGTVPYQEVSDFPADPVFIALAEEACTRLCRDHKYIVGRVLSGDQFIADRGFVSSVLYGEMEGACVEMEGAALAQVCGMNRVPFVVLRSISDKADGSADVNFAEFTKLAAQRSFEILNDMVQHL</sequence>
<comment type="caution">
    <text evidence="7">The sequence shown here is derived from an EMBL/GenBank/DDBJ whole genome shotgun (WGS) entry which is preliminary data.</text>
</comment>
<dbReference type="GO" id="GO:0008782">
    <property type="term" value="F:adenosylhomocysteine nucleosidase activity"/>
    <property type="evidence" value="ECO:0007669"/>
    <property type="project" value="UniProtKB-EC"/>
</dbReference>
<comment type="pathway">
    <text evidence="1">Amino-acid biosynthesis; L-methionine biosynthesis via salvage pathway; S-methyl-5-thio-alpha-D-ribose 1-phosphate from S-methyl-5'-thioadenosine (hydrolase route): step 1/2.</text>
</comment>
<evidence type="ECO:0000256" key="5">
    <source>
        <dbReference type="ARBA" id="ARBA00023167"/>
    </source>
</evidence>
<dbReference type="GO" id="GO:0019509">
    <property type="term" value="P:L-methionine salvage from methylthioadenosine"/>
    <property type="evidence" value="ECO:0007669"/>
    <property type="project" value="UniProtKB-UniPathway"/>
</dbReference>
<dbReference type="EC" id="3.2.2.9" evidence="2"/>
<dbReference type="InterPro" id="IPR035994">
    <property type="entry name" value="Nucleoside_phosphorylase_sf"/>
</dbReference>
<evidence type="ECO:0000256" key="3">
    <source>
        <dbReference type="ARBA" id="ARBA00022605"/>
    </source>
</evidence>
<reference evidence="7 8" key="1">
    <citation type="submission" date="2014-04" db="EMBL/GenBank/DDBJ databases">
        <authorList>
            <person name="Bishop-Lilly K.A."/>
            <person name="Broomall S.M."/>
            <person name="Chain P.S."/>
            <person name="Chertkov O."/>
            <person name="Coyne S.R."/>
            <person name="Daligault H.E."/>
            <person name="Davenport K.W."/>
            <person name="Erkkila T."/>
            <person name="Frey K.G."/>
            <person name="Gibbons H.S."/>
            <person name="Gu W."/>
            <person name="Jaissle J."/>
            <person name="Johnson S.L."/>
            <person name="Koroleva G.I."/>
            <person name="Ladner J.T."/>
            <person name="Lo C.-C."/>
            <person name="Minogue T.D."/>
            <person name="Munk C."/>
            <person name="Palacios G.F."/>
            <person name="Redden C.L."/>
            <person name="Rosenzweig C.N."/>
            <person name="Scholz M.B."/>
            <person name="Teshima H."/>
            <person name="Xu Y."/>
        </authorList>
    </citation>
    <scope>NUCLEOTIDE SEQUENCE [LARGE SCALE GENOMIC DNA]</scope>
    <source>
        <strain evidence="7 8">8244</strain>
    </source>
</reference>
<dbReference type="Proteomes" id="UP000029278">
    <property type="component" value="Unassembled WGS sequence"/>
</dbReference>
<accession>A0A090ZHC2</accession>
<keyword evidence="7" id="KW-0326">Glycosidase</keyword>
<dbReference type="GO" id="GO:0009164">
    <property type="term" value="P:nucleoside catabolic process"/>
    <property type="evidence" value="ECO:0007669"/>
    <property type="project" value="InterPro"/>
</dbReference>
<name>A0A090ZHC2_PAEMA</name>
<gene>
    <name evidence="7" type="primary">mtnN</name>
    <name evidence="7" type="ORF">DJ90_3554</name>
</gene>
<dbReference type="EMBL" id="JMQA01000021">
    <property type="protein sequence ID" value="KFN09828.1"/>
    <property type="molecule type" value="Genomic_DNA"/>
</dbReference>